<keyword evidence="2" id="KW-1185">Reference proteome</keyword>
<evidence type="ECO:0000313" key="2">
    <source>
        <dbReference type="Proteomes" id="UP000656987"/>
    </source>
</evidence>
<dbReference type="InterPro" id="IPR025915">
    <property type="entry name" value="Phage_gp49_66"/>
</dbReference>
<sequence>MDRDVLETVLKDQAKAPRVTLQEVQDNISSIHYFTARQGVEGTYAGGIEDDAPIEDGEALSLLTFCVIVLKNGFTVTGESACASPENFDPAIGRKLAYERAFNDIWKLMGYHLKQNLHEGKQAQPPQETTWQDRLKAEAVELSAKIEKLRVAIEDPTDKIQGIDKTLLIQQKNVMLEYLEILTDRMMRAGIV</sequence>
<proteinExistence type="predicted"/>
<reference evidence="1" key="1">
    <citation type="submission" date="2020-01" db="EMBL/GenBank/DDBJ databases">
        <title>Patterns of diversity and host range of bacteriophage communities associated with bean-nodulatin bacteria.</title>
        <authorList>
            <person name="Vann Cauwenberghe J."/>
            <person name="Santamaria R.I."/>
            <person name="Bustos P."/>
            <person name="Juarez S."/>
            <person name="Gonzalez V."/>
        </authorList>
    </citation>
    <scope>NUCLEOTIDE SEQUENCE</scope>
</reference>
<evidence type="ECO:0000313" key="1">
    <source>
        <dbReference type="EMBL" id="QIG67795.1"/>
    </source>
</evidence>
<dbReference type="EMBL" id="MN988483">
    <property type="protein sequence ID" value="QIG67795.1"/>
    <property type="molecule type" value="Genomic_DNA"/>
</dbReference>
<dbReference type="Proteomes" id="UP000656987">
    <property type="component" value="Segment"/>
</dbReference>
<dbReference type="Pfam" id="PF13876">
    <property type="entry name" value="Phage_gp49_66"/>
    <property type="match status" value="1"/>
</dbReference>
<name>A0A7S5R4J2_9CAUD</name>
<organism evidence="1 2">
    <name type="scientific">Rhizobium phage RHph_Y38</name>
    <dbReference type="NCBI Taxonomy" id="2509781"/>
    <lineage>
        <taxon>Viruses</taxon>
        <taxon>Duplodnaviria</taxon>
        <taxon>Heunggongvirae</taxon>
        <taxon>Uroviricota</taxon>
        <taxon>Caudoviricetes</taxon>
        <taxon>Schitoviridae</taxon>
        <taxon>Demetervirinae</taxon>
        <taxon>Acanvirus</taxon>
        <taxon>Acanvirus Y38</taxon>
    </lineage>
</organism>
<dbReference type="Pfam" id="PF21825">
    <property type="entry name" value="crAss001_48"/>
    <property type="match status" value="1"/>
</dbReference>
<protein>
    <recommendedName>
        <fullName evidence="3">Phage protein</fullName>
    </recommendedName>
</protein>
<dbReference type="InterPro" id="IPR054052">
    <property type="entry name" value="Y16Q-like"/>
</dbReference>
<evidence type="ECO:0008006" key="3">
    <source>
        <dbReference type="Google" id="ProtNLM"/>
    </source>
</evidence>
<accession>A0A7S5R4J2</accession>
<gene>
    <name evidence="1" type="ORF">EVB52_094</name>
</gene>